<organism evidence="2 3">
    <name type="scientific">Acanthocheilonema viteae</name>
    <name type="common">Filarial nematode worm</name>
    <name type="synonym">Dipetalonema viteae</name>
    <dbReference type="NCBI Taxonomy" id="6277"/>
    <lineage>
        <taxon>Eukaryota</taxon>
        <taxon>Metazoa</taxon>
        <taxon>Ecdysozoa</taxon>
        <taxon>Nematoda</taxon>
        <taxon>Chromadorea</taxon>
        <taxon>Rhabditida</taxon>
        <taxon>Spirurina</taxon>
        <taxon>Spiruromorpha</taxon>
        <taxon>Filarioidea</taxon>
        <taxon>Onchocercidae</taxon>
        <taxon>Acanthocheilonema</taxon>
    </lineage>
</organism>
<gene>
    <name evidence="2" type="ORF">NAV_LOCUS6828</name>
</gene>
<protein>
    <submittedName>
        <fullName evidence="2">Uncharacterized protein</fullName>
    </submittedName>
</protein>
<feature type="compositionally biased region" description="Basic and acidic residues" evidence="1">
    <location>
        <begin position="208"/>
        <end position="220"/>
    </location>
</feature>
<reference evidence="2 3" key="1">
    <citation type="submission" date="2018-08" db="EMBL/GenBank/DDBJ databases">
        <authorList>
            <person name="Laetsch R D."/>
            <person name="Stevens L."/>
            <person name="Kumar S."/>
            <person name="Blaxter L. M."/>
        </authorList>
    </citation>
    <scope>NUCLEOTIDE SEQUENCE [LARGE SCALE GENOMIC DNA]</scope>
</reference>
<accession>A0A498SJV0</accession>
<dbReference type="Proteomes" id="UP000276991">
    <property type="component" value="Unassembled WGS sequence"/>
</dbReference>
<dbReference type="EMBL" id="UPTC01001507">
    <property type="protein sequence ID" value="VBB32037.1"/>
    <property type="molecule type" value="Genomic_DNA"/>
</dbReference>
<evidence type="ECO:0000313" key="3">
    <source>
        <dbReference type="Proteomes" id="UP000276991"/>
    </source>
</evidence>
<keyword evidence="3" id="KW-1185">Reference proteome</keyword>
<feature type="region of interest" description="Disordered" evidence="1">
    <location>
        <begin position="208"/>
        <end position="229"/>
    </location>
</feature>
<dbReference type="STRING" id="6277.A0A498SJV0"/>
<name>A0A498SJV0_ACAVI</name>
<evidence type="ECO:0000313" key="2">
    <source>
        <dbReference type="EMBL" id="VBB32037.1"/>
    </source>
</evidence>
<dbReference type="AlphaFoldDB" id="A0A498SJV0"/>
<proteinExistence type="predicted"/>
<feature type="region of interest" description="Disordered" evidence="1">
    <location>
        <begin position="248"/>
        <end position="267"/>
    </location>
</feature>
<sequence length="352" mass="41203">MKNGAVSRKHATRYSDALDEMLGIPSKKENMIQEVDLSKQKQLGERPRTRHGRYGGAVTAVTTSDSFPLSFQLGFTNKSDVTVQLWQRECEEEERSDDEKEKKEEYKIETINDNYESAAVTIAQKITCSPVISTAESENHFQHSIDTSNQGQDSHQSIETIRRKDQFSDVVSNSSVAAKKTKATESQVSEGNLCDTFRIRSIYARNQSDSELRKPVEKHSRTTAVSESPSYGKSAYEKWFREKLRQEREKRRKQKEKEKEERKVREERRKEVERNYEIWKQRSDEAIRERRRNEKEKEEALAREKIEEMKRKKEEATQVGSRKCGVFLKISFVKSGYEVVNKTRFWNYARNC</sequence>
<evidence type="ECO:0000256" key="1">
    <source>
        <dbReference type="SAM" id="MobiDB-lite"/>
    </source>
</evidence>